<keyword evidence="1" id="KW-0812">Transmembrane</keyword>
<comment type="caution">
    <text evidence="2">The sequence shown here is derived from an EMBL/GenBank/DDBJ whole genome shotgun (WGS) entry which is preliminary data.</text>
</comment>
<proteinExistence type="predicted"/>
<dbReference type="RefSeq" id="WP_216477325.1">
    <property type="nucleotide sequence ID" value="NZ_JAHLQJ010000002.1"/>
</dbReference>
<protein>
    <recommendedName>
        <fullName evidence="4">Glycosyltransferase family 2 protein</fullName>
    </recommendedName>
</protein>
<sequence>MFTYMSWIVVGYGLAALLVHLLHRRFLRNEAKDVFATHYILVTRDHGHQMEWYIRALSWYAKIRGECIRVTILDQESKDDTRAILERLYYESEVSLDIMDMPDAPDRLLSKNPELADRENQIHVDLRVPQEADKIPYVHVRI</sequence>
<dbReference type="Proteomes" id="UP000743001">
    <property type="component" value="Unassembled WGS sequence"/>
</dbReference>
<evidence type="ECO:0000256" key="1">
    <source>
        <dbReference type="SAM" id="Phobius"/>
    </source>
</evidence>
<evidence type="ECO:0000313" key="3">
    <source>
        <dbReference type="Proteomes" id="UP000743001"/>
    </source>
</evidence>
<keyword evidence="1" id="KW-1133">Transmembrane helix</keyword>
<evidence type="ECO:0000313" key="2">
    <source>
        <dbReference type="EMBL" id="MBU5670942.1"/>
    </source>
</evidence>
<dbReference type="EMBL" id="JAHLQJ010000002">
    <property type="protein sequence ID" value="MBU5670942.1"/>
    <property type="molecule type" value="Genomic_DNA"/>
</dbReference>
<accession>A0ABS6FL65</accession>
<organism evidence="2 3">
    <name type="scientific">Paenibacillus brevis</name>
    <dbReference type="NCBI Taxonomy" id="2841508"/>
    <lineage>
        <taxon>Bacteria</taxon>
        <taxon>Bacillati</taxon>
        <taxon>Bacillota</taxon>
        <taxon>Bacilli</taxon>
        <taxon>Bacillales</taxon>
        <taxon>Paenibacillaceae</taxon>
        <taxon>Paenibacillus</taxon>
    </lineage>
</organism>
<keyword evidence="3" id="KW-1185">Reference proteome</keyword>
<feature type="transmembrane region" description="Helical" evidence="1">
    <location>
        <begin position="6"/>
        <end position="22"/>
    </location>
</feature>
<reference evidence="2 3" key="1">
    <citation type="submission" date="2021-06" db="EMBL/GenBank/DDBJ databases">
        <authorList>
            <person name="Sun Q."/>
            <person name="Li D."/>
        </authorList>
    </citation>
    <scope>NUCLEOTIDE SEQUENCE [LARGE SCALE GENOMIC DNA]</scope>
    <source>
        <strain evidence="2 3">MSJ-6</strain>
    </source>
</reference>
<gene>
    <name evidence="2" type="ORF">KQJ23_03760</name>
</gene>
<keyword evidence="1" id="KW-0472">Membrane</keyword>
<name>A0ABS6FL65_9BACL</name>
<evidence type="ECO:0008006" key="4">
    <source>
        <dbReference type="Google" id="ProtNLM"/>
    </source>
</evidence>